<dbReference type="AlphaFoldDB" id="A0A915BLK1"/>
<name>A0A915BLK1_PARUN</name>
<organism evidence="1 2">
    <name type="scientific">Parascaris univalens</name>
    <name type="common">Nematode worm</name>
    <dbReference type="NCBI Taxonomy" id="6257"/>
    <lineage>
        <taxon>Eukaryota</taxon>
        <taxon>Metazoa</taxon>
        <taxon>Ecdysozoa</taxon>
        <taxon>Nematoda</taxon>
        <taxon>Chromadorea</taxon>
        <taxon>Rhabditida</taxon>
        <taxon>Spirurina</taxon>
        <taxon>Ascaridomorpha</taxon>
        <taxon>Ascaridoidea</taxon>
        <taxon>Ascarididae</taxon>
        <taxon>Parascaris</taxon>
    </lineage>
</organism>
<evidence type="ECO:0000313" key="2">
    <source>
        <dbReference type="WBParaSite" id="PgR046_g003_t01"/>
    </source>
</evidence>
<dbReference type="Proteomes" id="UP000887569">
    <property type="component" value="Unplaced"/>
</dbReference>
<keyword evidence="1" id="KW-1185">Reference proteome</keyword>
<dbReference type="WBParaSite" id="PgR046_g003_t01">
    <property type="protein sequence ID" value="PgR046_g003_t01"/>
    <property type="gene ID" value="PgR046_g003"/>
</dbReference>
<reference evidence="2" key="1">
    <citation type="submission" date="2022-11" db="UniProtKB">
        <authorList>
            <consortium name="WormBaseParasite"/>
        </authorList>
    </citation>
    <scope>IDENTIFICATION</scope>
</reference>
<protein>
    <submittedName>
        <fullName evidence="2">Uncharacterized protein</fullName>
    </submittedName>
</protein>
<accession>A0A915BLK1</accession>
<evidence type="ECO:0000313" key="1">
    <source>
        <dbReference type="Proteomes" id="UP000887569"/>
    </source>
</evidence>
<proteinExistence type="predicted"/>
<sequence>RVPAYALYLRPIASNEDGAMVRRIAHKLSGSHIGHIEVTFTFITPLGLPPNDSRIC</sequence>